<dbReference type="Proteomes" id="UP001081438">
    <property type="component" value="Unassembled WGS sequence"/>
</dbReference>
<dbReference type="RefSeq" id="WP_268210680.1">
    <property type="nucleotide sequence ID" value="NZ_JANSKK010000005.1"/>
</dbReference>
<name>A0A9Q4D542_9STAP</name>
<proteinExistence type="predicted"/>
<sequence length="171" mass="19604">MTQLYEIYLENDETAFTVGSIVAETEELYIVESLDETGRLDSLQVRPKAKVGKLVSSSKYLELMEFTKNYNVENGNYNPLGLEVNYDDYSSLEGTFHQMRNSGDIYTIVTDNDEEILIGNVKEVFEKEILLNAINFEDFTRTEVPIDKSEIIAIDILSYENVLLQKFLMQG</sequence>
<comment type="caution">
    <text evidence="1">The sequence shown here is derived from an EMBL/GenBank/DDBJ whole genome shotgun (WGS) entry which is preliminary data.</text>
</comment>
<dbReference type="AlphaFoldDB" id="A0A9Q4D542"/>
<organism evidence="1 2">
    <name type="scientific">Staphylococcus pettenkoferi</name>
    <dbReference type="NCBI Taxonomy" id="170573"/>
    <lineage>
        <taxon>Bacteria</taxon>
        <taxon>Bacillati</taxon>
        <taxon>Bacillota</taxon>
        <taxon>Bacilli</taxon>
        <taxon>Bacillales</taxon>
        <taxon>Staphylococcaceae</taxon>
        <taxon>Staphylococcus</taxon>
    </lineage>
</organism>
<gene>
    <name evidence="1" type="ORF">NW112_01500</name>
</gene>
<evidence type="ECO:0000313" key="2">
    <source>
        <dbReference type="Proteomes" id="UP001081438"/>
    </source>
</evidence>
<protein>
    <submittedName>
        <fullName evidence="1">Uncharacterized protein</fullName>
    </submittedName>
</protein>
<dbReference type="EMBL" id="JANSKX010000004">
    <property type="protein sequence ID" value="MCY1593912.1"/>
    <property type="molecule type" value="Genomic_DNA"/>
</dbReference>
<accession>A0A9Q4D542</accession>
<reference evidence="1" key="1">
    <citation type="journal article" date="2022" name="Int. J. Mol. Sci.">
        <title>Phenotypic and genotypic virulence characterisation of Staphylococcus pettenkoferi strains isolated from human bloodstream and diabetic foot infections.</title>
        <authorList>
            <person name="Magnan C."/>
        </authorList>
    </citation>
    <scope>NUCLEOTIDE SEQUENCE</scope>
    <source>
        <strain evidence="1">NSP020P</strain>
    </source>
</reference>
<evidence type="ECO:0000313" key="1">
    <source>
        <dbReference type="EMBL" id="MCY1593912.1"/>
    </source>
</evidence>